<accession>A0ABR4KWU3</accession>
<dbReference type="RefSeq" id="XP_070902154.1">
    <property type="nucleotide sequence ID" value="XM_071044877.1"/>
</dbReference>
<keyword evidence="3" id="KW-1185">Reference proteome</keyword>
<evidence type="ECO:0000313" key="3">
    <source>
        <dbReference type="Proteomes" id="UP001610444"/>
    </source>
</evidence>
<reference evidence="2 3" key="1">
    <citation type="submission" date="2024-07" db="EMBL/GenBank/DDBJ databases">
        <title>Section-level genome sequencing and comparative genomics of Aspergillus sections Usti and Cavernicolus.</title>
        <authorList>
            <consortium name="Lawrence Berkeley National Laboratory"/>
            <person name="Nybo J.L."/>
            <person name="Vesth T.C."/>
            <person name="Theobald S."/>
            <person name="Frisvad J.C."/>
            <person name="Larsen T.O."/>
            <person name="Kjaerboelling I."/>
            <person name="Rothschild-Mancinelli K."/>
            <person name="Lyhne E.K."/>
            <person name="Kogle M.E."/>
            <person name="Barry K."/>
            <person name="Clum A."/>
            <person name="Na H."/>
            <person name="Ledsgaard L."/>
            <person name="Lin J."/>
            <person name="Lipzen A."/>
            <person name="Kuo A."/>
            <person name="Riley R."/>
            <person name="Mondo S."/>
            <person name="LaButti K."/>
            <person name="Haridas S."/>
            <person name="Pangalinan J."/>
            <person name="Salamov A.A."/>
            <person name="Simmons B.A."/>
            <person name="Magnuson J.K."/>
            <person name="Chen J."/>
            <person name="Drula E."/>
            <person name="Henrissat B."/>
            <person name="Wiebenga A."/>
            <person name="Lubbers R.J."/>
            <person name="Gomes A.C."/>
            <person name="Macurrencykelacurrency M.R."/>
            <person name="Stajich J."/>
            <person name="Grigoriev I.V."/>
            <person name="Mortensen U.H."/>
            <person name="De vries R.P."/>
            <person name="Baker S.E."/>
            <person name="Andersen M.R."/>
        </authorList>
    </citation>
    <scope>NUCLEOTIDE SEQUENCE [LARGE SCALE GENOMIC DNA]</scope>
    <source>
        <strain evidence="2 3">CBS 756.74</strain>
    </source>
</reference>
<comment type="caution">
    <text evidence="2">The sequence shown here is derived from an EMBL/GenBank/DDBJ whole genome shotgun (WGS) entry which is preliminary data.</text>
</comment>
<feature type="coiled-coil region" evidence="1">
    <location>
        <begin position="32"/>
        <end position="66"/>
    </location>
</feature>
<organism evidence="2 3">
    <name type="scientific">Aspergillus pseudodeflectus</name>
    <dbReference type="NCBI Taxonomy" id="176178"/>
    <lineage>
        <taxon>Eukaryota</taxon>
        <taxon>Fungi</taxon>
        <taxon>Dikarya</taxon>
        <taxon>Ascomycota</taxon>
        <taxon>Pezizomycotina</taxon>
        <taxon>Eurotiomycetes</taxon>
        <taxon>Eurotiomycetidae</taxon>
        <taxon>Eurotiales</taxon>
        <taxon>Aspergillaceae</taxon>
        <taxon>Aspergillus</taxon>
        <taxon>Aspergillus subgen. Nidulantes</taxon>
    </lineage>
</organism>
<evidence type="ECO:0000256" key="1">
    <source>
        <dbReference type="SAM" id="Coils"/>
    </source>
</evidence>
<sequence>MWRPRQQHTSELPVKTDHVASDIKDMMLKQTELALRKEIDQVDSRVRELEEDQKQLSNAEIAAKDRK</sequence>
<evidence type="ECO:0000313" key="2">
    <source>
        <dbReference type="EMBL" id="KAL2855747.1"/>
    </source>
</evidence>
<proteinExistence type="predicted"/>
<keyword evidence="1" id="KW-0175">Coiled coil</keyword>
<name>A0ABR4KWU3_9EURO</name>
<dbReference type="EMBL" id="JBFXLR010000009">
    <property type="protein sequence ID" value="KAL2855747.1"/>
    <property type="molecule type" value="Genomic_DNA"/>
</dbReference>
<dbReference type="Proteomes" id="UP001610444">
    <property type="component" value="Unassembled WGS sequence"/>
</dbReference>
<gene>
    <name evidence="2" type="ORF">BJX68DRAFT_264096</name>
</gene>
<protein>
    <submittedName>
        <fullName evidence="2">Uncharacterized protein</fullName>
    </submittedName>
</protein>
<dbReference type="GeneID" id="98160041"/>